<dbReference type="GO" id="GO:0097431">
    <property type="term" value="C:mitotic spindle pole"/>
    <property type="evidence" value="ECO:0007669"/>
    <property type="project" value="Ensembl"/>
</dbReference>
<feature type="compositionally biased region" description="Polar residues" evidence="10">
    <location>
        <begin position="1799"/>
        <end position="1808"/>
    </location>
</feature>
<dbReference type="GO" id="GO:0001578">
    <property type="term" value="P:microtubule bundle formation"/>
    <property type="evidence" value="ECO:0007669"/>
    <property type="project" value="Ensembl"/>
</dbReference>
<dbReference type="GO" id="GO:0030054">
    <property type="term" value="C:cell junction"/>
    <property type="evidence" value="ECO:0007669"/>
    <property type="project" value="Ensembl"/>
</dbReference>
<evidence type="ECO:0000313" key="14">
    <source>
        <dbReference type="Proteomes" id="UP000694386"/>
    </source>
</evidence>
<evidence type="ECO:0000256" key="1">
    <source>
        <dbReference type="ARBA" id="ARBA00004300"/>
    </source>
</evidence>
<accession>A0A8C2QFJ1</accession>
<dbReference type="GO" id="GO:0045893">
    <property type="term" value="P:positive regulation of DNA-templated transcription"/>
    <property type="evidence" value="ECO:0007669"/>
    <property type="project" value="Ensembl"/>
</dbReference>
<evidence type="ECO:0000256" key="9">
    <source>
        <dbReference type="SAM" id="Coils"/>
    </source>
</evidence>
<dbReference type="GO" id="GO:0043015">
    <property type="term" value="F:gamma-tubulin binding"/>
    <property type="evidence" value="ECO:0007669"/>
    <property type="project" value="Ensembl"/>
</dbReference>
<dbReference type="GO" id="GO:0007420">
    <property type="term" value="P:brain development"/>
    <property type="evidence" value="ECO:0007669"/>
    <property type="project" value="Ensembl"/>
</dbReference>
<dbReference type="GO" id="GO:0045665">
    <property type="term" value="P:negative regulation of neuron differentiation"/>
    <property type="evidence" value="ECO:0007669"/>
    <property type="project" value="Ensembl"/>
</dbReference>
<name>A0A8C2QFJ1_CRIGR</name>
<evidence type="ECO:0000313" key="13">
    <source>
        <dbReference type="Ensembl" id="ENSCGRP00001007899.1"/>
    </source>
</evidence>
<dbReference type="GO" id="GO:0000976">
    <property type="term" value="F:transcription cis-regulatory region binding"/>
    <property type="evidence" value="ECO:0007669"/>
    <property type="project" value="Ensembl"/>
</dbReference>
<evidence type="ECO:0000256" key="7">
    <source>
        <dbReference type="ARBA" id="ARBA00023034"/>
    </source>
</evidence>
<dbReference type="PANTHER" id="PTHR46930">
    <property type="entry name" value="CDK5 REGULATORY SUBUNIT-ASSOCIATED PROTEIN 2"/>
    <property type="match status" value="1"/>
</dbReference>
<keyword evidence="5" id="KW-0597">Phosphoprotein</keyword>
<feature type="coiled-coil region" evidence="9">
    <location>
        <begin position="1486"/>
        <end position="1520"/>
    </location>
</feature>
<feature type="coiled-coil region" evidence="9">
    <location>
        <begin position="563"/>
        <end position="607"/>
    </location>
</feature>
<feature type="region of interest" description="Disordered" evidence="10">
    <location>
        <begin position="1346"/>
        <end position="1381"/>
    </location>
</feature>
<evidence type="ECO:0000256" key="5">
    <source>
        <dbReference type="ARBA" id="ARBA00022553"/>
    </source>
</evidence>
<dbReference type="GO" id="GO:0005829">
    <property type="term" value="C:cytosol"/>
    <property type="evidence" value="ECO:0007669"/>
    <property type="project" value="Ensembl"/>
</dbReference>
<dbReference type="GO" id="GO:0008017">
    <property type="term" value="F:microtubule binding"/>
    <property type="evidence" value="ECO:0007669"/>
    <property type="project" value="Ensembl"/>
</dbReference>
<dbReference type="GO" id="GO:0019901">
    <property type="term" value="F:protein kinase binding"/>
    <property type="evidence" value="ECO:0007669"/>
    <property type="project" value="Ensembl"/>
</dbReference>
<feature type="coiled-coil region" evidence="9">
    <location>
        <begin position="1397"/>
        <end position="1424"/>
    </location>
</feature>
<dbReference type="GO" id="GO:0005516">
    <property type="term" value="F:calmodulin binding"/>
    <property type="evidence" value="ECO:0007669"/>
    <property type="project" value="UniProtKB-KW"/>
</dbReference>
<protein>
    <recommendedName>
        <fullName evidence="3">CDK5 regulatory subunit-associated protein 2</fullName>
    </recommendedName>
</protein>
<proteinExistence type="predicted"/>
<evidence type="ECO:0000256" key="6">
    <source>
        <dbReference type="ARBA" id="ARBA00022860"/>
    </source>
</evidence>
<keyword evidence="6" id="KW-0112">Calmodulin-binding</keyword>
<dbReference type="InterPro" id="IPR042791">
    <property type="entry name" value="CDK5RAP2"/>
</dbReference>
<dbReference type="Pfam" id="PF23246">
    <property type="entry name" value="CC_CDK5RAP2"/>
    <property type="match status" value="1"/>
</dbReference>
<dbReference type="GO" id="GO:0000931">
    <property type="term" value="C:gamma-tubulin ring complex"/>
    <property type="evidence" value="ECO:0007669"/>
    <property type="project" value="Ensembl"/>
</dbReference>
<evidence type="ECO:0000256" key="2">
    <source>
        <dbReference type="ARBA" id="ARBA00004555"/>
    </source>
</evidence>
<dbReference type="GO" id="GO:0005794">
    <property type="term" value="C:Golgi apparatus"/>
    <property type="evidence" value="ECO:0007669"/>
    <property type="project" value="UniProtKB-SubCell"/>
</dbReference>
<keyword evidence="7" id="KW-0333">Golgi apparatus</keyword>
<comment type="subcellular location">
    <subcellularLocation>
        <location evidence="1">Cytoplasm</location>
        <location evidence="1">Cytoskeleton</location>
        <location evidence="1">Microtubule organizing center</location>
        <location evidence="1">Centrosome</location>
    </subcellularLocation>
    <subcellularLocation>
        <location evidence="2">Golgi apparatus</location>
    </subcellularLocation>
</comment>
<feature type="coiled-coil region" evidence="9">
    <location>
        <begin position="94"/>
        <end position="175"/>
    </location>
</feature>
<dbReference type="GO" id="GO:0036064">
    <property type="term" value="C:ciliary basal body"/>
    <property type="evidence" value="ECO:0007669"/>
    <property type="project" value="Ensembl"/>
</dbReference>
<dbReference type="GO" id="GO:0000132">
    <property type="term" value="P:establishment of mitotic spindle orientation"/>
    <property type="evidence" value="ECO:0007669"/>
    <property type="project" value="Ensembl"/>
</dbReference>
<keyword evidence="9" id="KW-0175">Coiled coil</keyword>
<dbReference type="Pfam" id="PF07989">
    <property type="entry name" value="Cnn_1N"/>
    <property type="match status" value="1"/>
</dbReference>
<evidence type="ECO:0000256" key="8">
    <source>
        <dbReference type="ARBA" id="ARBA00023212"/>
    </source>
</evidence>
<feature type="region of interest" description="Disordered" evidence="10">
    <location>
        <begin position="996"/>
        <end position="1031"/>
    </location>
</feature>
<evidence type="ECO:0000256" key="10">
    <source>
        <dbReference type="SAM" id="MobiDB-lite"/>
    </source>
</evidence>
<dbReference type="Ensembl" id="ENSCGRT00001011983.1">
    <property type="protein sequence ID" value="ENSCGRP00001007899.1"/>
    <property type="gene ID" value="ENSCGRG00001010238.1"/>
</dbReference>
<feature type="region of interest" description="Disordered" evidence="10">
    <location>
        <begin position="1788"/>
        <end position="1808"/>
    </location>
</feature>
<dbReference type="GO" id="GO:0048471">
    <property type="term" value="C:perinuclear region of cytoplasm"/>
    <property type="evidence" value="ECO:0007669"/>
    <property type="project" value="Ensembl"/>
</dbReference>
<sequence>MDSGMEEDITLPVTLSGCSGLHPVLPSDLDGIIDTAGLGNGGKVSSGIVCPVLALQQITELKKENFNLKLRIYFLEERMQQEFAGPTEHIYKTNIELKVEVESLKQELQERDRLLVKASKAVESLAEGGGSEVQRMKEDARKKVQQVEDLLTKRIHLLEEDVKAAQAELEKAYAGTETEKALRLSLESRLSAMKKMQEGDLEMILALEEKDRLIEELKLSLKSKEALIQCLKEEKSQMASPDENVSSGELRGLSATLREEKERDAEVREWQKERSHFEEKIQALQEDLREKEREIATEKKNSLKRDKAIQGLTMALKSKEKEVEELKSKIQELTAAFTKAREALLKTQVTKCQVRGSEDYEAALEEKEALLTKLHSENLTKSTENHRLLRNVKTVTQELSDLKKENLRLERDLEEAHQEGDRRARTIHELRNEVEKLRNEVNEREKAVENHCKSLPSESNKQLPTQEHMVKCLTESGSQTDLMLQVPQVLYPQQNSYLMTAEELKYGSDGFITEKCSQQLPGSKLIFSKEEQQSDYEGLAGDLKTEQSIYAHLAKTLQDSDSASDMQAELKEVLALQKQLEQDVLAYRNLQTALQEQLSEIQRREEEPFSFYSDQTSYLSICLEDHNQFQVEHFSQEELKKKVSDLIQLVKDLYTDNQHLKKTIFDLSSMGFQGNDRLESTKQTELLASKEDEDTIKIEADDENHFQSDQHLEQSNEMMEDYAKGGCKNGYLKHMDFNILDHDGAQTPGNCGDQSLEDELLGLLATFFQKMATLSLESRPDLLKALGALLLDRICLAEQVLPGNHLDSKAKKALRQVAIQFRDELGHSLQENSFSKSHNELKSTWELVKTGDEAKVELKNASVQTITIEDTPHEFKSEGKREAWEEKTEEAVFSTDPESETLSEMPGLGATLHSFSSTVNKDAEKTGLLIQLKTSELLENMYALPASLEVVAQLQGHVLELQRELKEYKTYNKELHDKLLLAEAMIEGMAIPNPELLNGPAAQPDVRAACQDNPGEQEGPETTHSSWRDKEVDSDQYTGFEIDSEISPPDDLALLPACEENPEDFLGPTSGATYLNSSSQLSVKVSVIETEQSENINVSSDNEDLKQKIHNLQTELDGYRNFIVQLQKHSQCSEAIITVLCGTEGAQDGLNKPKDHIDEEERTFSRLHQVRYVKHMKILRPLTPEMIDSGMLENLKQQLVEQEQELLKEQDLNLKLFSEIHNLQNKFQDLSPSRYDSLVQSQARELSLQRQQIKDSHDICVIYRQHMSTMIKAFEELLQASDVDNCVAEGFREQLTQCAELLEQLEKLFLHGKLAGVEPCPQSELLERLRTEEGNLTYQHLLPESPEPSAAHALSDDEVSVKSFLSGDQKPDSETEKCPEMSSHFPQDLLMEHIQEIRTLRNCLEESIKTNEKLRKQLERQGSETDQVSTNVSAYGSELHSSLTSEIHFLRKQNQALSMMLEKGSRDKQKENEKLLESLSRKAASLEHLQLEYTSVKEENERLQKDISEKERQNQQLTQEVCSSHQELSRVQEEMKSRQQLLSQNDKLLQSLRVELKVYEKLNEEHRKRDGNRCPEASDNSFDLFDSTQAMAPKSASETPLLSGTDVDSLSCDSSTYATSPTCMPCVVAGHHMWASKSGPHMLGLIEDYDALHKQISRGQRLLAKMDIQTQEALSPTTQKLDSQGSHAVPLSKFLSSINAAKQILEESSRLLKLFWRVSVPTDGQCSLHCEQIGEMKAEITKLHKKLFEQEKKLQNTAKLLQQKKHQEKVICDQLVITHQVLRKARRNLERRTRAAHPGTSSPSRLGS</sequence>
<dbReference type="GO" id="GO:0046600">
    <property type="term" value="P:negative regulation of centriole replication"/>
    <property type="evidence" value="ECO:0007669"/>
    <property type="project" value="Ensembl"/>
</dbReference>
<keyword evidence="4" id="KW-0963">Cytoplasm</keyword>
<dbReference type="GO" id="GO:0007059">
    <property type="term" value="P:chromosome segregation"/>
    <property type="evidence" value="ECO:0007669"/>
    <property type="project" value="Ensembl"/>
</dbReference>
<dbReference type="GO" id="GO:0007099">
    <property type="term" value="P:centriole replication"/>
    <property type="evidence" value="ECO:0007669"/>
    <property type="project" value="Ensembl"/>
</dbReference>
<evidence type="ECO:0000256" key="3">
    <source>
        <dbReference type="ARBA" id="ARBA00020479"/>
    </source>
</evidence>
<feature type="coiled-coil region" evidence="9">
    <location>
        <begin position="207"/>
        <end position="234"/>
    </location>
</feature>
<evidence type="ECO:0000259" key="12">
    <source>
        <dbReference type="Pfam" id="PF23246"/>
    </source>
</evidence>
<feature type="compositionally biased region" description="Basic and acidic residues" evidence="10">
    <location>
        <begin position="1369"/>
        <end position="1379"/>
    </location>
</feature>
<dbReference type="PANTHER" id="PTHR46930:SF1">
    <property type="entry name" value="CDK5 REGULATORY SUBUNIT-ASSOCIATED PROTEIN 2"/>
    <property type="match status" value="1"/>
</dbReference>
<evidence type="ECO:0000256" key="4">
    <source>
        <dbReference type="ARBA" id="ARBA00022490"/>
    </source>
</evidence>
<evidence type="ECO:0000259" key="11">
    <source>
        <dbReference type="Pfam" id="PF07989"/>
    </source>
</evidence>
<feature type="domain" description="Centrosomin N-terminal motif 1" evidence="11">
    <location>
        <begin position="56"/>
        <end position="123"/>
    </location>
</feature>
<organism evidence="13 14">
    <name type="scientific">Cricetulus griseus</name>
    <name type="common">Chinese hamster</name>
    <name type="synonym">Cricetulus barabensis griseus</name>
    <dbReference type="NCBI Taxonomy" id="10029"/>
    <lineage>
        <taxon>Eukaryota</taxon>
        <taxon>Metazoa</taxon>
        <taxon>Chordata</taxon>
        <taxon>Craniata</taxon>
        <taxon>Vertebrata</taxon>
        <taxon>Euteleostomi</taxon>
        <taxon>Mammalia</taxon>
        <taxon>Eutheria</taxon>
        <taxon>Euarchontoglires</taxon>
        <taxon>Glires</taxon>
        <taxon>Rodentia</taxon>
        <taxon>Myomorpha</taxon>
        <taxon>Muroidea</taxon>
        <taxon>Cricetidae</taxon>
        <taxon>Cricetinae</taxon>
        <taxon>Cricetulus</taxon>
    </lineage>
</organism>
<feature type="compositionally biased region" description="Basic and acidic residues" evidence="10">
    <location>
        <begin position="874"/>
        <end position="890"/>
    </location>
</feature>
<dbReference type="GO" id="GO:0000242">
    <property type="term" value="C:pericentriolar material"/>
    <property type="evidence" value="ECO:0007669"/>
    <property type="project" value="Ensembl"/>
</dbReference>
<dbReference type="GO" id="GO:0022008">
    <property type="term" value="P:neurogenesis"/>
    <property type="evidence" value="ECO:0007669"/>
    <property type="project" value="Ensembl"/>
</dbReference>
<feature type="region of interest" description="Disordered" evidence="10">
    <location>
        <begin position="874"/>
        <end position="904"/>
    </location>
</feature>
<keyword evidence="8" id="KW-0206">Cytoskeleton</keyword>
<dbReference type="GO" id="GO:0090266">
    <property type="term" value="P:regulation of mitotic cell cycle spindle assembly checkpoint"/>
    <property type="evidence" value="ECO:0007669"/>
    <property type="project" value="Ensembl"/>
</dbReference>
<dbReference type="Proteomes" id="UP000694386">
    <property type="component" value="Unplaced"/>
</dbReference>
<dbReference type="InterPro" id="IPR012943">
    <property type="entry name" value="Cnn_1N"/>
</dbReference>
<dbReference type="GO" id="GO:0031116">
    <property type="term" value="P:positive regulation of microtubule polymerization"/>
    <property type="evidence" value="ECO:0007669"/>
    <property type="project" value="Ensembl"/>
</dbReference>
<feature type="domain" description="CDK5 regulatory subunit-associated protein 2/Myomegalin coiled coil" evidence="12">
    <location>
        <begin position="524"/>
        <end position="597"/>
    </location>
</feature>
<reference evidence="13" key="2">
    <citation type="submission" date="2025-09" db="UniProtKB">
        <authorList>
            <consortium name="Ensembl"/>
        </authorList>
    </citation>
    <scope>IDENTIFICATION</scope>
</reference>
<reference evidence="13" key="1">
    <citation type="submission" date="2025-08" db="UniProtKB">
        <authorList>
            <consortium name="Ensembl"/>
        </authorList>
    </citation>
    <scope>IDENTIFICATION</scope>
</reference>
<feature type="coiled-coil region" evidence="9">
    <location>
        <begin position="1088"/>
        <end position="1122"/>
    </location>
</feature>
<dbReference type="GO" id="GO:0035371">
    <property type="term" value="C:microtubule plus-end"/>
    <property type="evidence" value="ECO:0007669"/>
    <property type="project" value="Ensembl"/>
</dbReference>
<dbReference type="InterPro" id="IPR056273">
    <property type="entry name" value="CDK5RAP2_MYOME_CC"/>
</dbReference>
<feature type="coiled-coil region" evidence="9">
    <location>
        <begin position="267"/>
        <end position="454"/>
    </location>
</feature>